<feature type="compositionally biased region" description="Basic and acidic residues" evidence="3">
    <location>
        <begin position="19"/>
        <end position="31"/>
    </location>
</feature>
<protein>
    <recommendedName>
        <fullName evidence="4">Zn(2)-C6 fungal-type domain-containing protein</fullName>
    </recommendedName>
</protein>
<feature type="compositionally biased region" description="Low complexity" evidence="3">
    <location>
        <begin position="1"/>
        <end position="18"/>
    </location>
</feature>
<feature type="region of interest" description="Disordered" evidence="3">
    <location>
        <begin position="590"/>
        <end position="617"/>
    </location>
</feature>
<dbReference type="PANTHER" id="PTHR47783:SF1">
    <property type="entry name" value="ZN(II)2CYS6 TRANSCRIPTION FACTOR (EUROFUNG)"/>
    <property type="match status" value="1"/>
</dbReference>
<evidence type="ECO:0000256" key="3">
    <source>
        <dbReference type="SAM" id="MobiDB-lite"/>
    </source>
</evidence>
<feature type="region of interest" description="Disordered" evidence="3">
    <location>
        <begin position="369"/>
        <end position="393"/>
    </location>
</feature>
<reference evidence="5" key="1">
    <citation type="submission" date="2014-06" db="EMBL/GenBank/DDBJ databases">
        <authorList>
            <person name="Ju J."/>
            <person name="Zhang J."/>
        </authorList>
    </citation>
    <scope>NUCLEOTIDE SEQUENCE</scope>
    <source>
        <strain evidence="5">SscI8</strain>
    </source>
</reference>
<evidence type="ECO:0000313" key="5">
    <source>
        <dbReference type="EMBL" id="CDU23180.1"/>
    </source>
</evidence>
<evidence type="ECO:0000256" key="2">
    <source>
        <dbReference type="ARBA" id="ARBA00023242"/>
    </source>
</evidence>
<dbReference type="CDD" id="cd00067">
    <property type="entry name" value="GAL4"/>
    <property type="match status" value="1"/>
</dbReference>
<dbReference type="SMART" id="SM00906">
    <property type="entry name" value="Fungal_trans"/>
    <property type="match status" value="1"/>
</dbReference>
<dbReference type="SMART" id="SM00066">
    <property type="entry name" value="GAL4"/>
    <property type="match status" value="1"/>
</dbReference>
<gene>
    <name evidence="5" type="ORF">SPSC_01809</name>
</gene>
<feature type="compositionally biased region" description="Polar residues" evidence="3">
    <location>
        <begin position="241"/>
        <end position="251"/>
    </location>
</feature>
<dbReference type="OrthoDB" id="2428527at2759"/>
<dbReference type="CDD" id="cd12148">
    <property type="entry name" value="fungal_TF_MHR"/>
    <property type="match status" value="1"/>
</dbReference>
<name>A0A127ZAL7_9BASI</name>
<organism evidence="5">
    <name type="scientific">Sporisorium scitamineum</name>
    <dbReference type="NCBI Taxonomy" id="49012"/>
    <lineage>
        <taxon>Eukaryota</taxon>
        <taxon>Fungi</taxon>
        <taxon>Dikarya</taxon>
        <taxon>Basidiomycota</taxon>
        <taxon>Ustilaginomycotina</taxon>
        <taxon>Ustilaginomycetes</taxon>
        <taxon>Ustilaginales</taxon>
        <taxon>Ustilaginaceae</taxon>
        <taxon>Sporisorium</taxon>
    </lineage>
</organism>
<dbReference type="Pfam" id="PF00172">
    <property type="entry name" value="Zn_clus"/>
    <property type="match status" value="1"/>
</dbReference>
<dbReference type="InterPro" id="IPR001138">
    <property type="entry name" value="Zn2Cys6_DnaBD"/>
</dbReference>
<feature type="region of interest" description="Disordered" evidence="3">
    <location>
        <begin position="228"/>
        <end position="264"/>
    </location>
</feature>
<dbReference type="Pfam" id="PF04082">
    <property type="entry name" value="Fungal_trans"/>
    <property type="match status" value="1"/>
</dbReference>
<dbReference type="PROSITE" id="PS50048">
    <property type="entry name" value="ZN2_CY6_FUNGAL_2"/>
    <property type="match status" value="1"/>
</dbReference>
<dbReference type="InterPro" id="IPR036864">
    <property type="entry name" value="Zn2-C6_fun-type_DNA-bd_sf"/>
</dbReference>
<feature type="region of interest" description="Disordered" evidence="3">
    <location>
        <begin position="1"/>
        <end position="100"/>
    </location>
</feature>
<feature type="compositionally biased region" description="Basic and acidic residues" evidence="3">
    <location>
        <begin position="374"/>
        <end position="393"/>
    </location>
</feature>
<evidence type="ECO:0000256" key="1">
    <source>
        <dbReference type="ARBA" id="ARBA00022723"/>
    </source>
</evidence>
<dbReference type="InterPro" id="IPR007219">
    <property type="entry name" value="XnlR_reg_dom"/>
</dbReference>
<accession>A0A127ZAL7</accession>
<keyword evidence="1" id="KW-0479">Metal-binding</keyword>
<dbReference type="GO" id="GO:0000981">
    <property type="term" value="F:DNA-binding transcription factor activity, RNA polymerase II-specific"/>
    <property type="evidence" value="ECO:0007669"/>
    <property type="project" value="InterPro"/>
</dbReference>
<feature type="domain" description="Zn(2)-C6 fungal-type" evidence="4">
    <location>
        <begin position="189"/>
        <end position="219"/>
    </location>
</feature>
<sequence>MDRSPYYADARASASRPSAPRDDQDSRRGLDRLPPILPSSQSLPKLPPARSDGLAPLGPRLAPIKHSESSSYMSQRPYPPMSDRAAFDSARRPNSPSSIPVGLVSADYVHSRRSPGDNIAPPPPQSSSYLAQHMHHPASYRPDALRAPLSSHVPRHIHYDALLAHMRPASDAESPVVNTPIKRPRVSLACLACRNRKSRCDGVRPTCKTCATMKIDCKWPEVDFRRAKTGDAARARKRSPTGPSSQLSPDSLEQKPRPEIDSAGQMYGRHPIERASSSTLPASQSQPLSMASLAPVDLRAIDLLASSPTLSRANRYRTHSDGDREARYAEASCRASRSPTERHLPPLYPLESRPGPYARVESHARLYSSAGVPDARHDSRSSWTRDDRVHPYPQDRRLASEQHYNALTRTLPQESRAPRPSQAAIRCRDRAAQIAILARPTTDTQRIAVEAHMSRESNLEDLADDTTPGERLDHAFAADWDAIGSLSPTARRPFMDVTTGIVGILEIFADEPQRNDAAGRLHLLRLRNGHDTLPDLRHLSIAMQLSPHEERELLQATPSAAYNTLSYPIPVDRLSVPLTEGIRRALEQQRAQADHWDKNRTSLLKPSERQAASPPPVDLIPFVRQQDVKPPQPILELFFQAYVQAIGDQMPGLDTKVIQARIRQGTISALLANALCAIGASLYERRGQRPSIDQAQSSKVYIERARALIGAALQNPDLEAILALGVMATRDILTGHMISSAVVVSSAIRLCMQLDLHRARPASRPSSPASATESDKADTKLVADDVFWMTYCLDRITSIATARPLALKDADVEIPLPATMRNGEPCLFAALVRQLHYLGRLVEASMSGRGNATVSGAGAEREQSREREMAAIGANLVGHYESLAPVLQLGSANLARTHDRREALSFLQLHLTHNMALIQRFLLSRAALTQTDYDAMRTAASQIVEVCMLGEELDANMLADTPLSAAACFFSASVWLSEIELLQEQAGSGDARSTAALESAQSALAKLTDTLSRHAKFWPVARNLVEVLEKQQSMSNKSISPETVTKLVSQIEAIHVVVRRPGFSGEGRQREVAVEVRKVQDLDVLRAAFPHLC</sequence>
<dbReference type="GO" id="GO:0003677">
    <property type="term" value="F:DNA binding"/>
    <property type="evidence" value="ECO:0007669"/>
    <property type="project" value="InterPro"/>
</dbReference>
<dbReference type="PANTHER" id="PTHR47783">
    <property type="entry name" value="ZN(II)2CYS6 TRANSCRIPTION FACTOR (EUROFUNG)-RELATED"/>
    <property type="match status" value="1"/>
</dbReference>
<dbReference type="Gene3D" id="4.10.240.10">
    <property type="entry name" value="Zn(2)-C6 fungal-type DNA-binding domain"/>
    <property type="match status" value="1"/>
</dbReference>
<dbReference type="PROSITE" id="PS00463">
    <property type="entry name" value="ZN2_CY6_FUNGAL_1"/>
    <property type="match status" value="1"/>
</dbReference>
<evidence type="ECO:0000259" key="4">
    <source>
        <dbReference type="PROSITE" id="PS50048"/>
    </source>
</evidence>
<dbReference type="EMBL" id="LK056662">
    <property type="protein sequence ID" value="CDU23180.1"/>
    <property type="molecule type" value="Genomic_DNA"/>
</dbReference>
<keyword evidence="2" id="KW-0539">Nucleus</keyword>
<dbReference type="GO" id="GO:0008270">
    <property type="term" value="F:zinc ion binding"/>
    <property type="evidence" value="ECO:0007669"/>
    <property type="project" value="InterPro"/>
</dbReference>
<feature type="region of interest" description="Disordered" evidence="3">
    <location>
        <begin position="111"/>
        <end position="130"/>
    </location>
</feature>
<dbReference type="AlphaFoldDB" id="A0A127ZAL7"/>
<dbReference type="SUPFAM" id="SSF57701">
    <property type="entry name" value="Zn2/Cys6 DNA-binding domain"/>
    <property type="match status" value="1"/>
</dbReference>
<proteinExistence type="predicted"/>
<dbReference type="GO" id="GO:0006351">
    <property type="term" value="P:DNA-templated transcription"/>
    <property type="evidence" value="ECO:0007669"/>
    <property type="project" value="InterPro"/>
</dbReference>
<feature type="compositionally biased region" description="Basic and acidic residues" evidence="3">
    <location>
        <begin position="590"/>
        <end position="600"/>
    </location>
</feature>